<dbReference type="Gene3D" id="3.30.559.10">
    <property type="entry name" value="Chloramphenicol acetyltransferase-like domain"/>
    <property type="match status" value="1"/>
</dbReference>
<keyword evidence="7" id="KW-0511">Multifunctional enzyme</keyword>
<keyword evidence="3" id="KW-0597">Phosphoprotein</keyword>
<dbReference type="Pfam" id="PF00668">
    <property type="entry name" value="Condensation"/>
    <property type="match status" value="1"/>
</dbReference>
<evidence type="ECO:0000313" key="12">
    <source>
        <dbReference type="Proteomes" id="UP000484015"/>
    </source>
</evidence>
<dbReference type="Pfam" id="PF00698">
    <property type="entry name" value="Acyl_transf_1"/>
    <property type="match status" value="1"/>
</dbReference>
<dbReference type="CDD" id="cd17652">
    <property type="entry name" value="A_NRPS_CmdD_like"/>
    <property type="match status" value="1"/>
</dbReference>
<dbReference type="CDD" id="cd00833">
    <property type="entry name" value="PKS"/>
    <property type="match status" value="1"/>
</dbReference>
<dbReference type="PANTHER" id="PTHR45527">
    <property type="entry name" value="NONRIBOSOMAL PEPTIDE SYNTHETASE"/>
    <property type="match status" value="1"/>
</dbReference>
<comment type="caution">
    <text evidence="11">The sequence shown here is derived from an EMBL/GenBank/DDBJ whole genome shotgun (WGS) entry which is preliminary data.</text>
</comment>
<dbReference type="SUPFAM" id="SSF52151">
    <property type="entry name" value="FabD/lysophospholipase-like"/>
    <property type="match status" value="1"/>
</dbReference>
<sequence>MGMNAMSYDSNQDDRMDDDAGAIAIIGMSGRFAEAHDLATFWQNLRNGVESVRPVSDETLLANGVDPAEMADKNYIKVASTLDGVDRFDAEFFGISPREAEVMDPQQRLFLECAWEALEHAGYDPKAYAGAIGLYAGTALSSYLVQNLMPNRQLLASVGDRQVLMVNEKDFLCGRVAFELNLRGPAVVVQTACSTSLVAVHMACQSVLNGECDMALAGGVSIQALEKRGYLYTEGGLLSADGHCRAFDASATGIVTGNGLGIVLLKPLANARADGDNILAVIRGSAINNDGSDKASFTAPSVDGQVAVISEALAMSGVDADTISYVEAHGTGTMLGDPIEMNALKQAFGATTDRKQFCAVGSLKTNLGHLDVAAGVAGLMKTVLALQHREIPASLHCERPNPHIDFDNSPFFVNTALREWTTDGAPRRAGVSSFGIGGTNAHVVLEEAPAVQAAAPSRACQLLTLSARTPSALAASANRLADFLASHPDSNLADVAHTLQRGRHAFAFRRSIACGSVAAAIDALRVPAPHTKAGAAPEVVFMFPGGGTQYIGMGRELYASEALFRGVIDECAHILLPVLGLDLRTIMFPPEEQATQAAAALDQTHMALPALFALEYGIARQLEAWGVRASAMVGHSLGEYVAACLAGVFTLPDALRIVAERGRLISSLPTGNMLAVLQSAEQIAPRLGDNLWLACVNASGASTISGTPEATEKLAAQLEAEGIDFQLLQGWPGSHSGLMQPILEQFRATFNGVTLHAPARPYLSNLTGDWITAEQATDPAYWVAHLRNTVQFAGCVRTLLQHPGRVYVEVGPGHTLSNLLKREAAGSGQAVASVTTIPRRSLDGVTPPGNSLASVLQALGQAWEHGVTPDWDAFYGDEQRRRVALPTYPFERKRYWVEAPKTPSMAGAAMPQSWHDLPAAQEPQHDGTDHAPAFTQYGRPALPTAYAAAQTDTEKALCAIWENLLGIAPVGIDDDFFLLGGSSLIAIQLAARIRTTLRVELPLRTLFATPTVAAQAAAIASLAGATAAAPLPVLQPRAPGSVVPLSLAQQRLWFIDQLDHSASVAFHIPAALRLKGRLDTPALQATLDRIVARHESLRTRFGHAEGQTVQVIAPPDCGFALTVRDLSSLSGHEQQFAVTQISTDEGSAPFDLQTGPLIRGQLLRLGDEEHILLITQHHIISDGWSLGVLVGEVSALYAAFSQGQPDPLPPLALQYADYAAWQRTLLAGPAWQTQTDFWKAWLGDAPALLALPTDRPRPAQQSYAGSTVPVTFGPQLTQGLKALGQRHGATLFMTLLTGWAALLARISGQDDVVVGTPVANRQLAEVEPLIGFFVNTLALRVRPDGNATVAQLLAQVRADALRAYEHQDLSFDQVVEAVQPPRSMSHSPLFQVMLNLHNTPSYTELAMPGLVFEGIEQVQHTSQYDLMLSVTDAGHEISGEIRYASALFERGTVERLARYLEALLSAMAADDSQKLGHIALLDAQERQQVLAGFNDTAAPRKPDMLHQLFEAQAAAQPQATALVYGGGSVTYGELNTRTNRIAHHLIALGVRPEQRVALFAQRGFELVTGMLAVMKAGGVYMPLDPAYPAERLAFMLSDGAPVAVLAQQALADTLPLQAAPVVVIDGMDFAAQPEHNPAVAELDDDHAAYVIYTSGSTGKPKGVVNLHGGLSNLAQAQAAAFGVSAGSRVLQFASCSFDASISEVAMALCSGAALVLAEREALWPGEPLRHTLAQHAVTHATLPSSALAVYAGSDAFAPMTLIVAGEACPPELARRWAARHTLFNAYGPTETAVCASIFRCDSERDGVLPIGRPLANARIYVLDQFLQPVPPGAAGEICIGGAGVARGYLNRPELTAERFIADPFLTGERLYRTGDMGRWLDDGNLAFLGRNDFQVKLRGFRIEPGEIENQLLACDGVREAAVMMREDRPGDQRLVAYVAPHAGVQLQTAALREQLAARLAEYMVPSAFVVLDALPLTHNGKLNRAALPAPDIEAMGARVYAAPQGPTEQALARIWQELLGIEQAGRHDHFFELGGHSLLAVQLAARIQDALGVALPLSTVFQHPTLEALAGCVVDAGLGQYDAADIDRLEQELADELANLSDEEVERLLAQDGGL</sequence>
<organism evidence="11 12">
    <name type="scientific">Pseudoduganella ginsengisoli</name>
    <dbReference type="NCBI Taxonomy" id="1462440"/>
    <lineage>
        <taxon>Bacteria</taxon>
        <taxon>Pseudomonadati</taxon>
        <taxon>Pseudomonadota</taxon>
        <taxon>Betaproteobacteria</taxon>
        <taxon>Burkholderiales</taxon>
        <taxon>Oxalobacteraceae</taxon>
        <taxon>Telluria group</taxon>
        <taxon>Pseudoduganella</taxon>
    </lineage>
</organism>
<proteinExistence type="inferred from homology"/>
<dbReference type="FunFam" id="3.40.47.10:FF:000042">
    <property type="entry name" value="Polyketide synthase Pks13"/>
    <property type="match status" value="1"/>
</dbReference>
<evidence type="ECO:0000256" key="7">
    <source>
        <dbReference type="ARBA" id="ARBA00023268"/>
    </source>
</evidence>
<dbReference type="InterPro" id="IPR018201">
    <property type="entry name" value="Ketoacyl_synth_AS"/>
</dbReference>
<dbReference type="RefSeq" id="WP_155441530.1">
    <property type="nucleotide sequence ID" value="NZ_WNLA01000021.1"/>
</dbReference>
<dbReference type="PROSITE" id="PS00455">
    <property type="entry name" value="AMP_BINDING"/>
    <property type="match status" value="1"/>
</dbReference>
<keyword evidence="5" id="KW-0276">Fatty acid metabolism</keyword>
<keyword evidence="12" id="KW-1185">Reference proteome</keyword>
<dbReference type="SMART" id="SM00827">
    <property type="entry name" value="PKS_AT"/>
    <property type="match status" value="1"/>
</dbReference>
<dbReference type="InterPro" id="IPR045851">
    <property type="entry name" value="AMP-bd_C_sf"/>
</dbReference>
<evidence type="ECO:0000256" key="2">
    <source>
        <dbReference type="ARBA" id="ARBA00022450"/>
    </source>
</evidence>
<dbReference type="PROSITE" id="PS00012">
    <property type="entry name" value="PHOSPHOPANTETHEINE"/>
    <property type="match status" value="2"/>
</dbReference>
<reference evidence="11 12" key="1">
    <citation type="submission" date="2019-11" db="EMBL/GenBank/DDBJ databases">
        <title>Type strains purchased from KCTC, JCM and DSMZ.</title>
        <authorList>
            <person name="Lu H."/>
        </authorList>
    </citation>
    <scope>NUCLEOTIDE SEQUENCE [LARGE SCALE GENOMIC DNA]</scope>
    <source>
        <strain evidence="11 12">KCTC 42409</strain>
    </source>
</reference>
<dbReference type="SMART" id="SM00825">
    <property type="entry name" value="PKS_KS"/>
    <property type="match status" value="1"/>
</dbReference>
<dbReference type="Pfam" id="PF13193">
    <property type="entry name" value="AMP-binding_C"/>
    <property type="match status" value="1"/>
</dbReference>
<comment type="cofactor">
    <cofactor evidence="1">
        <name>pantetheine 4'-phosphate</name>
        <dbReference type="ChEBI" id="CHEBI:47942"/>
    </cofactor>
</comment>
<dbReference type="GO" id="GO:0009239">
    <property type="term" value="P:enterobactin biosynthetic process"/>
    <property type="evidence" value="ECO:0007669"/>
    <property type="project" value="TreeGrafter"/>
</dbReference>
<dbReference type="InterPro" id="IPR036736">
    <property type="entry name" value="ACP-like_sf"/>
</dbReference>
<dbReference type="InterPro" id="IPR014030">
    <property type="entry name" value="Ketoacyl_synth_N"/>
</dbReference>
<dbReference type="InterPro" id="IPR020841">
    <property type="entry name" value="PKS_Beta-ketoAc_synthase_dom"/>
</dbReference>
<dbReference type="InterPro" id="IPR016035">
    <property type="entry name" value="Acyl_Trfase/lysoPLipase"/>
</dbReference>
<dbReference type="Proteomes" id="UP000484015">
    <property type="component" value="Unassembled WGS sequence"/>
</dbReference>
<feature type="domain" description="Carrier" evidence="9">
    <location>
        <begin position="2002"/>
        <end position="2077"/>
    </location>
</feature>
<dbReference type="PANTHER" id="PTHR45527:SF1">
    <property type="entry name" value="FATTY ACID SYNTHASE"/>
    <property type="match status" value="1"/>
</dbReference>
<feature type="domain" description="Carrier" evidence="9">
    <location>
        <begin position="948"/>
        <end position="1023"/>
    </location>
</feature>
<dbReference type="Gene3D" id="3.40.47.10">
    <property type="match status" value="1"/>
</dbReference>
<feature type="domain" description="Ketosynthase family 3 (KS3)" evidence="10">
    <location>
        <begin position="20"/>
        <end position="447"/>
    </location>
</feature>
<dbReference type="SUPFAM" id="SSF47336">
    <property type="entry name" value="ACP-like"/>
    <property type="match status" value="2"/>
</dbReference>
<dbReference type="InterPro" id="IPR010071">
    <property type="entry name" value="AA_adenyl_dom"/>
</dbReference>
<keyword evidence="4" id="KW-0808">Transferase</keyword>
<comment type="similarity">
    <text evidence="8">In the C-terminal section; belongs to the NRP synthetase family.</text>
</comment>
<dbReference type="InterPro" id="IPR016039">
    <property type="entry name" value="Thiolase-like"/>
</dbReference>
<dbReference type="GO" id="GO:0047527">
    <property type="term" value="F:2,3-dihydroxybenzoate-serine ligase activity"/>
    <property type="evidence" value="ECO:0007669"/>
    <property type="project" value="TreeGrafter"/>
</dbReference>
<keyword evidence="2" id="KW-0596">Phosphopantetheine</keyword>
<dbReference type="GO" id="GO:0009366">
    <property type="term" value="C:enterobactin synthetase complex"/>
    <property type="evidence" value="ECO:0007669"/>
    <property type="project" value="TreeGrafter"/>
</dbReference>
<evidence type="ECO:0000259" key="10">
    <source>
        <dbReference type="PROSITE" id="PS52004"/>
    </source>
</evidence>
<dbReference type="InterPro" id="IPR020806">
    <property type="entry name" value="PKS_PP-bd"/>
</dbReference>
<dbReference type="InterPro" id="IPR014031">
    <property type="entry name" value="Ketoacyl_synth_C"/>
</dbReference>
<dbReference type="FunFam" id="3.40.50.12780:FF:000012">
    <property type="entry name" value="Non-ribosomal peptide synthetase"/>
    <property type="match status" value="1"/>
</dbReference>
<dbReference type="InterPro" id="IPR001227">
    <property type="entry name" value="Ac_transferase_dom_sf"/>
</dbReference>
<dbReference type="Gene3D" id="3.30.300.30">
    <property type="match status" value="1"/>
</dbReference>
<dbReference type="OrthoDB" id="9778690at2"/>
<dbReference type="InterPro" id="IPR025110">
    <property type="entry name" value="AMP-bd_C"/>
</dbReference>
<dbReference type="FunFam" id="3.30.300.30:FF:000010">
    <property type="entry name" value="Enterobactin synthetase component F"/>
    <property type="match status" value="1"/>
</dbReference>
<dbReference type="Pfam" id="PF00109">
    <property type="entry name" value="ketoacyl-synt"/>
    <property type="match status" value="1"/>
</dbReference>
<dbReference type="InterPro" id="IPR023213">
    <property type="entry name" value="CAT-like_dom_sf"/>
</dbReference>
<dbReference type="Pfam" id="PF22621">
    <property type="entry name" value="CurL-like_PKS_C"/>
    <property type="match status" value="1"/>
</dbReference>
<dbReference type="Gene3D" id="3.30.70.3290">
    <property type="match status" value="1"/>
</dbReference>
<dbReference type="InterPro" id="IPR000873">
    <property type="entry name" value="AMP-dep_synth/lig_dom"/>
</dbReference>
<dbReference type="Gene3D" id="2.30.38.10">
    <property type="entry name" value="Luciferase, Domain 3"/>
    <property type="match status" value="1"/>
</dbReference>
<dbReference type="SUPFAM" id="SSF53901">
    <property type="entry name" value="Thiolase-like"/>
    <property type="match status" value="1"/>
</dbReference>
<dbReference type="SUPFAM" id="SSF52777">
    <property type="entry name" value="CoA-dependent acyltransferases"/>
    <property type="match status" value="2"/>
</dbReference>
<dbReference type="Gene3D" id="3.30.559.30">
    <property type="entry name" value="Nonribosomal peptide synthetase, condensation domain"/>
    <property type="match status" value="1"/>
</dbReference>
<dbReference type="Gene3D" id="1.10.1200.10">
    <property type="entry name" value="ACP-like"/>
    <property type="match status" value="2"/>
</dbReference>
<dbReference type="FunFam" id="1.10.1200.10:FF:000016">
    <property type="entry name" value="Non-ribosomal peptide synthase"/>
    <property type="match status" value="2"/>
</dbReference>
<dbReference type="GO" id="GO:0031177">
    <property type="term" value="F:phosphopantetheine binding"/>
    <property type="evidence" value="ECO:0007669"/>
    <property type="project" value="InterPro"/>
</dbReference>
<dbReference type="Gene3D" id="3.40.366.10">
    <property type="entry name" value="Malonyl-Coenzyme A Acyl Carrier Protein, domain 2"/>
    <property type="match status" value="1"/>
</dbReference>
<evidence type="ECO:0000259" key="9">
    <source>
        <dbReference type="PROSITE" id="PS50075"/>
    </source>
</evidence>
<dbReference type="GO" id="GO:0043041">
    <property type="term" value="P:amino acid activation for nonribosomal peptide biosynthetic process"/>
    <property type="evidence" value="ECO:0007669"/>
    <property type="project" value="TreeGrafter"/>
</dbReference>
<dbReference type="EMBL" id="WNLA01000021">
    <property type="protein sequence ID" value="MTW05178.1"/>
    <property type="molecule type" value="Genomic_DNA"/>
</dbReference>
<evidence type="ECO:0000256" key="6">
    <source>
        <dbReference type="ARBA" id="ARBA00023098"/>
    </source>
</evidence>
<keyword evidence="6" id="KW-0443">Lipid metabolism</keyword>
<name>A0A6L6Q7H7_9BURK</name>
<dbReference type="PROSITE" id="PS00606">
    <property type="entry name" value="KS3_1"/>
    <property type="match status" value="1"/>
</dbReference>
<dbReference type="Pfam" id="PF02801">
    <property type="entry name" value="Ketoacyl-synt_C"/>
    <property type="match status" value="1"/>
</dbReference>
<evidence type="ECO:0000256" key="3">
    <source>
        <dbReference type="ARBA" id="ARBA00022553"/>
    </source>
</evidence>
<dbReference type="PROSITE" id="PS50075">
    <property type="entry name" value="CARRIER"/>
    <property type="match status" value="2"/>
</dbReference>
<dbReference type="InterPro" id="IPR006162">
    <property type="entry name" value="Ppantetheine_attach_site"/>
</dbReference>
<accession>A0A6L6Q7H7</accession>
<dbReference type="InterPro" id="IPR001242">
    <property type="entry name" value="Condensation_dom"/>
</dbReference>
<protein>
    <submittedName>
        <fullName evidence="11">Amino acid adenylation domain-containing protein</fullName>
    </submittedName>
</protein>
<dbReference type="Pfam" id="PF00550">
    <property type="entry name" value="PP-binding"/>
    <property type="match status" value="2"/>
</dbReference>
<dbReference type="CDD" id="cd19531">
    <property type="entry name" value="LCL_NRPS-like"/>
    <property type="match status" value="1"/>
</dbReference>
<evidence type="ECO:0000313" key="11">
    <source>
        <dbReference type="EMBL" id="MTW05178.1"/>
    </source>
</evidence>
<evidence type="ECO:0000256" key="5">
    <source>
        <dbReference type="ARBA" id="ARBA00022832"/>
    </source>
</evidence>
<dbReference type="InterPro" id="IPR016036">
    <property type="entry name" value="Malonyl_transacylase_ACP-bd"/>
</dbReference>
<dbReference type="Gene3D" id="3.30.70.250">
    <property type="entry name" value="Malonyl-CoA ACP transacylase, ACP-binding"/>
    <property type="match status" value="1"/>
</dbReference>
<dbReference type="NCBIfam" id="TIGR01733">
    <property type="entry name" value="AA-adenyl-dom"/>
    <property type="match status" value="1"/>
</dbReference>
<dbReference type="SUPFAM" id="SSF55048">
    <property type="entry name" value="Probable ACP-binding domain of malonyl-CoA ACP transacylase"/>
    <property type="match status" value="1"/>
</dbReference>
<dbReference type="Pfam" id="PF00501">
    <property type="entry name" value="AMP-binding"/>
    <property type="match status" value="1"/>
</dbReference>
<dbReference type="SMART" id="SM00823">
    <property type="entry name" value="PKS_PP"/>
    <property type="match status" value="2"/>
</dbReference>
<dbReference type="InterPro" id="IPR014043">
    <property type="entry name" value="Acyl_transferase_dom"/>
</dbReference>
<dbReference type="FunFam" id="2.30.38.10:FF:000001">
    <property type="entry name" value="Non-ribosomal peptide synthetase PvdI"/>
    <property type="match status" value="1"/>
</dbReference>
<dbReference type="GO" id="GO:0004315">
    <property type="term" value="F:3-oxoacyl-[acyl-carrier-protein] synthase activity"/>
    <property type="evidence" value="ECO:0007669"/>
    <property type="project" value="InterPro"/>
</dbReference>
<dbReference type="InterPro" id="IPR020845">
    <property type="entry name" value="AMP-binding_CS"/>
</dbReference>
<dbReference type="FunFam" id="3.30.559.10:FF:000012">
    <property type="entry name" value="Non-ribosomal peptide synthetase"/>
    <property type="match status" value="1"/>
</dbReference>
<evidence type="ECO:0000256" key="1">
    <source>
        <dbReference type="ARBA" id="ARBA00001957"/>
    </source>
</evidence>
<dbReference type="FunFam" id="3.40.50.980:FF:000001">
    <property type="entry name" value="Non-ribosomal peptide synthetase"/>
    <property type="match status" value="1"/>
</dbReference>
<dbReference type="GO" id="GO:0005829">
    <property type="term" value="C:cytosol"/>
    <property type="evidence" value="ECO:0007669"/>
    <property type="project" value="TreeGrafter"/>
</dbReference>
<dbReference type="InterPro" id="IPR009081">
    <property type="entry name" value="PP-bd_ACP"/>
</dbReference>
<dbReference type="SUPFAM" id="SSF56801">
    <property type="entry name" value="Acetyl-CoA synthetase-like"/>
    <property type="match status" value="1"/>
</dbReference>
<gene>
    <name evidence="11" type="ORF">GM668_24175</name>
</gene>
<dbReference type="Gene3D" id="3.40.50.980">
    <property type="match status" value="2"/>
</dbReference>
<dbReference type="GO" id="GO:0006633">
    <property type="term" value="P:fatty acid biosynthetic process"/>
    <property type="evidence" value="ECO:0007669"/>
    <property type="project" value="InterPro"/>
</dbReference>
<evidence type="ECO:0000256" key="8">
    <source>
        <dbReference type="ARBA" id="ARBA00029443"/>
    </source>
</evidence>
<evidence type="ECO:0000256" key="4">
    <source>
        <dbReference type="ARBA" id="ARBA00022679"/>
    </source>
</evidence>
<dbReference type="PROSITE" id="PS52004">
    <property type="entry name" value="KS3_2"/>
    <property type="match status" value="1"/>
</dbReference>